<dbReference type="CDD" id="cd20557">
    <property type="entry name" value="CYCLIN_ScPCL1-like"/>
    <property type="match status" value="1"/>
</dbReference>
<dbReference type="PANTHER" id="PTHR15615:SF27">
    <property type="entry name" value="PHO85 CYCLIN CLG1"/>
    <property type="match status" value="1"/>
</dbReference>
<dbReference type="OrthoDB" id="10250320at2759"/>
<feature type="region of interest" description="Disordered" evidence="1">
    <location>
        <begin position="65"/>
        <end position="97"/>
    </location>
</feature>
<feature type="domain" description="Cyclin N-terminal" evidence="2">
    <location>
        <begin position="105"/>
        <end position="227"/>
    </location>
</feature>
<dbReference type="GO" id="GO:0016538">
    <property type="term" value="F:cyclin-dependent protein serine/threonine kinase regulator activity"/>
    <property type="evidence" value="ECO:0007669"/>
    <property type="project" value="TreeGrafter"/>
</dbReference>
<dbReference type="GO" id="GO:0000307">
    <property type="term" value="C:cyclin-dependent protein kinase holoenzyme complex"/>
    <property type="evidence" value="ECO:0007669"/>
    <property type="project" value="TreeGrafter"/>
</dbReference>
<dbReference type="EMBL" id="KV442011">
    <property type="protein sequence ID" value="OAQ36431.1"/>
    <property type="molecule type" value="Genomic_DNA"/>
</dbReference>
<dbReference type="AlphaFoldDB" id="A0A197KII9"/>
<reference evidence="3 4" key="1">
    <citation type="submission" date="2016-05" db="EMBL/GenBank/DDBJ databases">
        <title>Genome sequencing reveals origins of a unique bacterial endosymbiosis in the earliest lineages of terrestrial Fungi.</title>
        <authorList>
            <consortium name="DOE Joint Genome Institute"/>
            <person name="Uehling J."/>
            <person name="Gryganskyi A."/>
            <person name="Hameed K."/>
            <person name="Tschaplinski T."/>
            <person name="Misztal P."/>
            <person name="Wu S."/>
            <person name="Desiro A."/>
            <person name="Vande Pol N."/>
            <person name="Du Z.-Y."/>
            <person name="Zienkiewicz A."/>
            <person name="Zienkiewicz K."/>
            <person name="Morin E."/>
            <person name="Tisserant E."/>
            <person name="Splivallo R."/>
            <person name="Hainaut M."/>
            <person name="Henrissat B."/>
            <person name="Ohm R."/>
            <person name="Kuo A."/>
            <person name="Yan J."/>
            <person name="Lipzen A."/>
            <person name="Nolan M."/>
            <person name="Labutti K."/>
            <person name="Barry K."/>
            <person name="Goldstein A."/>
            <person name="Labbe J."/>
            <person name="Schadt C."/>
            <person name="Tuskan G."/>
            <person name="Grigoriev I."/>
            <person name="Martin F."/>
            <person name="Vilgalys R."/>
            <person name="Bonito G."/>
        </authorList>
    </citation>
    <scope>NUCLEOTIDE SEQUENCE [LARGE SCALE GENOMIC DNA]</scope>
    <source>
        <strain evidence="3 4">AG-77</strain>
    </source>
</reference>
<evidence type="ECO:0000313" key="3">
    <source>
        <dbReference type="EMBL" id="OAQ36431.1"/>
    </source>
</evidence>
<organism evidence="3 4">
    <name type="scientific">Linnemannia elongata AG-77</name>
    <dbReference type="NCBI Taxonomy" id="1314771"/>
    <lineage>
        <taxon>Eukaryota</taxon>
        <taxon>Fungi</taxon>
        <taxon>Fungi incertae sedis</taxon>
        <taxon>Mucoromycota</taxon>
        <taxon>Mortierellomycotina</taxon>
        <taxon>Mortierellomycetes</taxon>
        <taxon>Mortierellales</taxon>
        <taxon>Mortierellaceae</taxon>
        <taxon>Linnemannia</taxon>
    </lineage>
</organism>
<evidence type="ECO:0000256" key="1">
    <source>
        <dbReference type="SAM" id="MobiDB-lite"/>
    </source>
</evidence>
<dbReference type="Proteomes" id="UP000078512">
    <property type="component" value="Unassembled WGS sequence"/>
</dbReference>
<dbReference type="SUPFAM" id="SSF47954">
    <property type="entry name" value="Cyclin-like"/>
    <property type="match status" value="1"/>
</dbReference>
<protein>
    <recommendedName>
        <fullName evidence="2">Cyclin N-terminal domain-containing protein</fullName>
    </recommendedName>
</protein>
<evidence type="ECO:0000313" key="4">
    <source>
        <dbReference type="Proteomes" id="UP000078512"/>
    </source>
</evidence>
<dbReference type="STRING" id="1314771.A0A197KII9"/>
<evidence type="ECO:0000259" key="2">
    <source>
        <dbReference type="Pfam" id="PF00134"/>
    </source>
</evidence>
<accession>A0A197KII9</accession>
<name>A0A197KII9_9FUNG</name>
<proteinExistence type="predicted"/>
<dbReference type="InterPro" id="IPR036915">
    <property type="entry name" value="Cyclin-like_sf"/>
</dbReference>
<dbReference type="Gene3D" id="1.10.472.10">
    <property type="entry name" value="Cyclin-like"/>
    <property type="match status" value="1"/>
</dbReference>
<sequence>MASYPKMVVEPASNSDLPEKCAPCPEALLSLAAGSVLSVLQCPPRTPTFLTSSLLLLSSSNDNNDLTSTTTTTATTTTTTTTTTATTTPSIPTTNSSETTTKALLEQQQLHRQKCIQLSSSAEDANQQGLIHFLRNICVQAAVTELALVISLIYVDRLKKVLSSMARGDPDTPFKIMLSALLVVKKFLDEDCVGLNRLFSRITNGLYTLKDINTMERSFLGLLKYSLFVTEEDVAQFIQCHQKELQGLDILNTASRPAVAA</sequence>
<dbReference type="GO" id="GO:0019901">
    <property type="term" value="F:protein kinase binding"/>
    <property type="evidence" value="ECO:0007669"/>
    <property type="project" value="InterPro"/>
</dbReference>
<dbReference type="InterPro" id="IPR013922">
    <property type="entry name" value="Cyclin_PHO80-like"/>
</dbReference>
<dbReference type="PANTHER" id="PTHR15615">
    <property type="match status" value="1"/>
</dbReference>
<dbReference type="Pfam" id="PF00134">
    <property type="entry name" value="Cyclin_N"/>
    <property type="match status" value="1"/>
</dbReference>
<keyword evidence="4" id="KW-1185">Reference proteome</keyword>
<gene>
    <name evidence="3" type="ORF">K457DRAFT_131644</name>
</gene>
<dbReference type="GO" id="GO:0005634">
    <property type="term" value="C:nucleus"/>
    <property type="evidence" value="ECO:0007669"/>
    <property type="project" value="TreeGrafter"/>
</dbReference>
<dbReference type="InterPro" id="IPR006671">
    <property type="entry name" value="Cyclin_N"/>
</dbReference>